<geneLocation type="plasmid" evidence="4">
    <name>pamcp48-600</name>
</geneLocation>
<evidence type="ECO:0000259" key="1">
    <source>
        <dbReference type="Pfam" id="PF00534"/>
    </source>
</evidence>
<evidence type="ECO:0008006" key="5">
    <source>
        <dbReference type="Google" id="ProtNLM"/>
    </source>
</evidence>
<dbReference type="AlphaFoldDB" id="A0AAC9JFF1"/>
<dbReference type="EMBL" id="CP018025">
    <property type="protein sequence ID" value="APD92391.1"/>
    <property type="molecule type" value="Genomic_DNA"/>
</dbReference>
<dbReference type="Pfam" id="PF13439">
    <property type="entry name" value="Glyco_transf_4"/>
    <property type="match status" value="1"/>
</dbReference>
<dbReference type="GO" id="GO:0016757">
    <property type="term" value="F:glycosyltransferase activity"/>
    <property type="evidence" value="ECO:0007669"/>
    <property type="project" value="InterPro"/>
</dbReference>
<proteinExistence type="predicted"/>
<dbReference type="InterPro" id="IPR028098">
    <property type="entry name" value="Glyco_trans_4-like_N"/>
</dbReference>
<dbReference type="RefSeq" id="WP_071961005.1">
    <property type="nucleotide sequence ID" value="NZ_CP018025.1"/>
</dbReference>
<name>A0AAC9JFF1_9ALTE</name>
<dbReference type="GO" id="GO:1901135">
    <property type="term" value="P:carbohydrate derivative metabolic process"/>
    <property type="evidence" value="ECO:0007669"/>
    <property type="project" value="UniProtKB-ARBA"/>
</dbReference>
<evidence type="ECO:0000313" key="4">
    <source>
        <dbReference type="Proteomes" id="UP000182101"/>
    </source>
</evidence>
<evidence type="ECO:0000259" key="2">
    <source>
        <dbReference type="Pfam" id="PF13439"/>
    </source>
</evidence>
<dbReference type="SUPFAM" id="SSF53756">
    <property type="entry name" value="UDP-Glycosyltransferase/glycogen phosphorylase"/>
    <property type="match status" value="1"/>
</dbReference>
<dbReference type="InterPro" id="IPR001296">
    <property type="entry name" value="Glyco_trans_1"/>
</dbReference>
<dbReference type="Gene3D" id="3.40.50.2000">
    <property type="entry name" value="Glycogen Phosphorylase B"/>
    <property type="match status" value="2"/>
</dbReference>
<dbReference type="Pfam" id="PF00534">
    <property type="entry name" value="Glycos_transf_1"/>
    <property type="match status" value="1"/>
</dbReference>
<keyword evidence="3" id="KW-0614">Plasmid</keyword>
<feature type="domain" description="Glycosyltransferase subfamily 4-like N-terminal" evidence="2">
    <location>
        <begin position="16"/>
        <end position="172"/>
    </location>
</feature>
<organism evidence="3 4">
    <name type="scientific">Alteromonas mediterranea</name>
    <dbReference type="NCBI Taxonomy" id="314275"/>
    <lineage>
        <taxon>Bacteria</taxon>
        <taxon>Pseudomonadati</taxon>
        <taxon>Pseudomonadota</taxon>
        <taxon>Gammaproteobacteria</taxon>
        <taxon>Alteromonadales</taxon>
        <taxon>Alteromonadaceae</taxon>
        <taxon>Alteromonas/Salinimonas group</taxon>
        <taxon>Alteromonas</taxon>
    </lineage>
</organism>
<protein>
    <recommendedName>
        <fullName evidence="5">Glycosyl transferase</fullName>
    </recommendedName>
</protein>
<dbReference type="PANTHER" id="PTHR12526">
    <property type="entry name" value="GLYCOSYLTRANSFERASE"/>
    <property type="match status" value="1"/>
</dbReference>
<reference evidence="3 4" key="1">
    <citation type="submission" date="2016-11" db="EMBL/GenBank/DDBJ databases">
        <title>Networking in microbes: conjugative elements and plasmids in the genus Alteromonas.</title>
        <authorList>
            <person name="Lopez-Perez M."/>
            <person name="Ramon-Marco N."/>
            <person name="Rodriguez-Valera F."/>
        </authorList>
    </citation>
    <scope>NUCLEOTIDE SEQUENCE [LARGE SCALE GENOMIC DNA]</scope>
    <source>
        <strain evidence="3 4">CP48</strain>
        <plasmid evidence="4">pamcp48-600</plasmid>
    </source>
</reference>
<evidence type="ECO:0000313" key="3">
    <source>
        <dbReference type="EMBL" id="APD92391.1"/>
    </source>
</evidence>
<sequence length="364" mass="40858">MTTECVAHLTQSFGCGGLEKVIVNTINHSSHYKNVKHIVISLTNDVGMKSELPQNIEVVTLNKRDGIDLRVYKALYMLLKEKRVTIFHTYNFCTIEYHMVAKACGILRRIHADHGLGGDDSQGTNHKRLLLRRAMSQLIHKYVVVSDELKKWVISDVGVKEDKVDFVFNGVKLLPKKMVNAARKDELVLTIIGRLAPVKNHERLFQSLAELRKLQPGFSLICNVVGEGPDANKLEGIVHELQLEDVVIFHGLKMDVAPFLDAADVFILSSDYEAMPMTVLEAMSNSTPVICPKVGGVTDFISANEAILAEPHSTESLVECLLRFNSMNTSERQYLVDNGHDLVSRNYSIEKMVERYFTLYGITS</sequence>
<dbReference type="Proteomes" id="UP000182101">
    <property type="component" value="Plasmid pAMCP48-600"/>
</dbReference>
<dbReference type="PANTHER" id="PTHR12526:SF630">
    <property type="entry name" value="GLYCOSYLTRANSFERASE"/>
    <property type="match status" value="1"/>
</dbReference>
<feature type="domain" description="Glycosyl transferase family 1" evidence="1">
    <location>
        <begin position="180"/>
        <end position="339"/>
    </location>
</feature>
<accession>A0AAC9JFF1</accession>
<gene>
    <name evidence="3" type="ORF">BM524_21050</name>
</gene>